<sequence length="174" mass="18902">MRGGGDKMKWLIGFILLSGLAGSPAFALQVEGPLSPVVTADVKQHPDFLLRKQHPNAYLSDKGDFDGDGQADEVAFHKNAKGQVVVLIKFGNGLIAGLPTQLLSLKDDMPRAGVKTVKPGTYKMACAKKAGPDNQSCQPEVTTKTDAFEVFTFEAGSVLYIWKEEEFRPYVLTD</sequence>
<dbReference type="Proteomes" id="UP000001492">
    <property type="component" value="Chromosome 2"/>
</dbReference>
<dbReference type="STRING" id="573065.Astex_3065"/>
<evidence type="ECO:0000313" key="1">
    <source>
        <dbReference type="EMBL" id="ADU14701.1"/>
    </source>
</evidence>
<keyword evidence="2" id="KW-1185">Reference proteome</keyword>
<evidence type="ECO:0000313" key="2">
    <source>
        <dbReference type="Proteomes" id="UP000001492"/>
    </source>
</evidence>
<protein>
    <submittedName>
        <fullName evidence="1">Uncharacterized protein</fullName>
    </submittedName>
</protein>
<dbReference type="EMBL" id="CP002396">
    <property type="protein sequence ID" value="ADU14701.1"/>
    <property type="molecule type" value="Genomic_DNA"/>
</dbReference>
<dbReference type="HOGENOM" id="CLU_1536955_0_0_5"/>
<accession>E8RT80</accession>
<dbReference type="KEGG" id="aex:Astex_3065"/>
<organism evidence="1 2">
    <name type="scientific">Asticcacaulis excentricus (strain ATCC 15261 / DSM 4724 / KCTC 12464 / NCIMB 9791 / VKM B-1370 / CB 48)</name>
    <dbReference type="NCBI Taxonomy" id="573065"/>
    <lineage>
        <taxon>Bacteria</taxon>
        <taxon>Pseudomonadati</taxon>
        <taxon>Pseudomonadota</taxon>
        <taxon>Alphaproteobacteria</taxon>
        <taxon>Caulobacterales</taxon>
        <taxon>Caulobacteraceae</taxon>
        <taxon>Asticcacaulis</taxon>
    </lineage>
</organism>
<reference evidence="2" key="1">
    <citation type="submission" date="2010-12" db="EMBL/GenBank/DDBJ databases">
        <title>Complete sequence of chromosome 2 of Asticcacaulis excentricus CB 48.</title>
        <authorList>
            <consortium name="US DOE Joint Genome Institute"/>
            <person name="Lucas S."/>
            <person name="Copeland A."/>
            <person name="Lapidus A."/>
            <person name="Cheng J.-F."/>
            <person name="Bruce D."/>
            <person name="Goodwin L."/>
            <person name="Pitluck S."/>
            <person name="Teshima H."/>
            <person name="Davenport K."/>
            <person name="Detter J.C."/>
            <person name="Han C."/>
            <person name="Tapia R."/>
            <person name="Land M."/>
            <person name="Hauser L."/>
            <person name="Jeffries C."/>
            <person name="Kyrpides N."/>
            <person name="Ivanova N."/>
            <person name="Ovchinnikova G."/>
            <person name="Brun Y.V."/>
            <person name="Woyke T."/>
        </authorList>
    </citation>
    <scope>NUCLEOTIDE SEQUENCE [LARGE SCALE GENOMIC DNA]</scope>
    <source>
        <strain evidence="2">ATCC 15261 / DSM 4724 / KCTC 12464 / NCIMB 9791 / VKM B-1370 / CB 48</strain>
    </source>
</reference>
<dbReference type="AlphaFoldDB" id="E8RT80"/>
<name>E8RT80_ASTEC</name>
<gene>
    <name evidence="1" type="ordered locus">Astex_3065</name>
</gene>
<proteinExistence type="predicted"/>